<keyword evidence="3" id="KW-0812">Transmembrane</keyword>
<dbReference type="Proteomes" id="UP001190700">
    <property type="component" value="Unassembled WGS sequence"/>
</dbReference>
<dbReference type="InterPro" id="IPR000337">
    <property type="entry name" value="GPCR_3"/>
</dbReference>
<comment type="subcellular location">
    <subcellularLocation>
        <location evidence="1">Membrane</location>
        <topology evidence="1">Multi-pass membrane protein</topology>
    </subcellularLocation>
</comment>
<dbReference type="Gene3D" id="3.60.21.10">
    <property type="match status" value="1"/>
</dbReference>
<evidence type="ECO:0000256" key="2">
    <source>
        <dbReference type="ARBA" id="ARBA00006654"/>
    </source>
</evidence>
<dbReference type="SUPFAM" id="SSF53822">
    <property type="entry name" value="Periplasmic binding protein-like I"/>
    <property type="match status" value="1"/>
</dbReference>
<feature type="domain" description="5'-Nucleotidase C-terminal" evidence="10">
    <location>
        <begin position="262"/>
        <end position="404"/>
    </location>
</feature>
<dbReference type="InterPro" id="IPR029052">
    <property type="entry name" value="Metallo-depent_PP-like"/>
</dbReference>
<dbReference type="InterPro" id="IPR006179">
    <property type="entry name" value="5_nucleotidase/apyrase"/>
</dbReference>
<keyword evidence="5" id="KW-0472">Membrane</keyword>
<sequence length="690" mass="75342">MEIWKCFALFHCIWSVTLTACDSAETDGRFIVKAPPAKAATVSGHGRLSCVVNAKAVTETVTKAVASTAPFNLSLIYSSDIRSHLLPVNTYGSMCSMDKLREEASSCVGGAHRRAGYIHGLKSPDSSITDEPVVVVDLGQAVIGTHFFSYFNGSADAEVMSYMPVDVYVPGINELNEGGKLLGNMDKYLDPSVSLVLSNVDWTQSTVLSSITRLKQYVVKEVNGRQVGFLGVVRADLQTVLPESHAIVVNPNRRESLLASCAECDVSFFNGGGIRASLDFNADLEPPGAVSYGDVTSVVPYSDTAIVFTLQGKYLQQLLQEMVLKHIEHIQRDSGKYAGSFLQTGALRYAFNVNGSLEEVSENTVFVEVYNKQSEEYEPLDPDRQYKVITSSFLYSGGDGYSVLFDFSEDVFNTGQLMEDAIAKFLHKFNPYSGPTNEMLLPCAETTFVITKSRRWPLNAGGCMSISQMSFLSDSELWIGLALPLFLKNGKATGSGSENLAGSLMAIKEIRNNRELLSNHELRFVFVDSKCDGEHLEELVWGLVDNGLDSVDVVVGAACSSASIAAQRLLRSKAVPQISGSSTASELSDKDKYPYFMRTVASDSYQARAIADLIKFYNWTSCVCVSSSDAYGLGGIAEFTVAAGQRNLNIMASLVYTPSSDDFSDTFMLQLMHFMIFCTWSKRFTGVAQT</sequence>
<dbReference type="InterPro" id="IPR036907">
    <property type="entry name" value="5'-Nucleotdase_C_sf"/>
</dbReference>
<dbReference type="Gene3D" id="3.40.50.2300">
    <property type="match status" value="2"/>
</dbReference>
<organism evidence="11 12">
    <name type="scientific">Cymbomonas tetramitiformis</name>
    <dbReference type="NCBI Taxonomy" id="36881"/>
    <lineage>
        <taxon>Eukaryota</taxon>
        <taxon>Viridiplantae</taxon>
        <taxon>Chlorophyta</taxon>
        <taxon>Pyramimonadophyceae</taxon>
        <taxon>Pyramimonadales</taxon>
        <taxon>Pyramimonadaceae</taxon>
        <taxon>Cymbomonas</taxon>
    </lineage>
</organism>
<accession>A0AAE0BCB5</accession>
<evidence type="ECO:0000256" key="6">
    <source>
        <dbReference type="ARBA" id="ARBA00023170"/>
    </source>
</evidence>
<name>A0AAE0BCB5_9CHLO</name>
<keyword evidence="7" id="KW-0325">Glycoprotein</keyword>
<reference evidence="11 12" key="1">
    <citation type="journal article" date="2015" name="Genome Biol. Evol.">
        <title>Comparative Genomics of a Bacterivorous Green Alga Reveals Evolutionary Causalities and Consequences of Phago-Mixotrophic Mode of Nutrition.</title>
        <authorList>
            <person name="Burns J.A."/>
            <person name="Paasch A."/>
            <person name="Narechania A."/>
            <person name="Kim E."/>
        </authorList>
    </citation>
    <scope>NUCLEOTIDE SEQUENCE [LARGE SCALE GENOMIC DNA]</scope>
    <source>
        <strain evidence="11 12">PLY_AMNH</strain>
    </source>
</reference>
<dbReference type="GO" id="GO:0016020">
    <property type="term" value="C:membrane"/>
    <property type="evidence" value="ECO:0007669"/>
    <property type="project" value="UniProtKB-SubCell"/>
</dbReference>
<dbReference type="InterPro" id="IPR028082">
    <property type="entry name" value="Peripla_BP_I"/>
</dbReference>
<evidence type="ECO:0000256" key="7">
    <source>
        <dbReference type="ARBA" id="ARBA00023180"/>
    </source>
</evidence>
<gene>
    <name evidence="11" type="ORF">CYMTET_55932</name>
</gene>
<dbReference type="EMBL" id="LGRX02035631">
    <property type="protein sequence ID" value="KAK3233791.1"/>
    <property type="molecule type" value="Genomic_DNA"/>
</dbReference>
<evidence type="ECO:0000256" key="8">
    <source>
        <dbReference type="SAM" id="SignalP"/>
    </source>
</evidence>
<evidence type="ECO:0000256" key="4">
    <source>
        <dbReference type="ARBA" id="ARBA00022989"/>
    </source>
</evidence>
<evidence type="ECO:0008006" key="13">
    <source>
        <dbReference type="Google" id="ProtNLM"/>
    </source>
</evidence>
<dbReference type="PRINTS" id="PR00248">
    <property type="entry name" value="GPCRMGR"/>
</dbReference>
<evidence type="ECO:0000259" key="9">
    <source>
        <dbReference type="Pfam" id="PF01094"/>
    </source>
</evidence>
<feature type="domain" description="Receptor ligand binding region" evidence="9">
    <location>
        <begin position="504"/>
        <end position="662"/>
    </location>
</feature>
<evidence type="ECO:0000256" key="5">
    <source>
        <dbReference type="ARBA" id="ARBA00023136"/>
    </source>
</evidence>
<evidence type="ECO:0000313" key="11">
    <source>
        <dbReference type="EMBL" id="KAK3233791.1"/>
    </source>
</evidence>
<dbReference type="SUPFAM" id="SSF56300">
    <property type="entry name" value="Metallo-dependent phosphatases"/>
    <property type="match status" value="1"/>
</dbReference>
<dbReference type="PROSITE" id="PS51257">
    <property type="entry name" value="PROKAR_LIPOPROTEIN"/>
    <property type="match status" value="1"/>
</dbReference>
<comment type="caution">
    <text evidence="11">The sequence shown here is derived from an EMBL/GenBank/DDBJ whole genome shotgun (WGS) entry which is preliminary data.</text>
</comment>
<keyword evidence="6" id="KW-0675">Receptor</keyword>
<feature type="signal peptide" evidence="8">
    <location>
        <begin position="1"/>
        <end position="23"/>
    </location>
</feature>
<dbReference type="AlphaFoldDB" id="A0AAE0BCB5"/>
<comment type="similarity">
    <text evidence="2">Belongs to the 5'-nucleotidase family.</text>
</comment>
<evidence type="ECO:0000259" key="10">
    <source>
        <dbReference type="Pfam" id="PF02872"/>
    </source>
</evidence>
<proteinExistence type="inferred from homology"/>
<dbReference type="PANTHER" id="PTHR11575:SF24">
    <property type="entry name" value="5'-NUCLEOTIDASE"/>
    <property type="match status" value="1"/>
</dbReference>
<evidence type="ECO:0000313" key="12">
    <source>
        <dbReference type="Proteomes" id="UP001190700"/>
    </source>
</evidence>
<evidence type="ECO:0000256" key="1">
    <source>
        <dbReference type="ARBA" id="ARBA00004141"/>
    </source>
</evidence>
<keyword evidence="4" id="KW-1133">Transmembrane helix</keyword>
<keyword evidence="8" id="KW-0732">Signal</keyword>
<keyword evidence="12" id="KW-1185">Reference proteome</keyword>
<dbReference type="PANTHER" id="PTHR11575">
    <property type="entry name" value="5'-NUCLEOTIDASE-RELATED"/>
    <property type="match status" value="1"/>
</dbReference>
<dbReference type="Pfam" id="PF02872">
    <property type="entry name" value="5_nucleotid_C"/>
    <property type="match status" value="1"/>
</dbReference>
<dbReference type="Gene3D" id="3.90.780.10">
    <property type="entry name" value="5'-Nucleotidase, C-terminal domain"/>
    <property type="match status" value="1"/>
</dbReference>
<dbReference type="InterPro" id="IPR001828">
    <property type="entry name" value="ANF_lig-bd_rcpt"/>
</dbReference>
<dbReference type="GO" id="GO:0004930">
    <property type="term" value="F:G protein-coupled receptor activity"/>
    <property type="evidence" value="ECO:0007669"/>
    <property type="project" value="InterPro"/>
</dbReference>
<feature type="chain" id="PRO_5042031743" description="Receptor ligand binding region domain-containing protein" evidence="8">
    <location>
        <begin position="24"/>
        <end position="690"/>
    </location>
</feature>
<dbReference type="SUPFAM" id="SSF55816">
    <property type="entry name" value="5'-nucleotidase (syn. UDP-sugar hydrolase), C-terminal domain"/>
    <property type="match status" value="1"/>
</dbReference>
<dbReference type="GO" id="GO:0008768">
    <property type="term" value="F:UDP-sugar diphosphatase activity"/>
    <property type="evidence" value="ECO:0007669"/>
    <property type="project" value="TreeGrafter"/>
</dbReference>
<dbReference type="GO" id="GO:0008253">
    <property type="term" value="F:5'-nucleotidase activity"/>
    <property type="evidence" value="ECO:0007669"/>
    <property type="project" value="TreeGrafter"/>
</dbReference>
<protein>
    <recommendedName>
        <fullName evidence="13">Receptor ligand binding region domain-containing protein</fullName>
    </recommendedName>
</protein>
<dbReference type="Pfam" id="PF01094">
    <property type="entry name" value="ANF_receptor"/>
    <property type="match status" value="1"/>
</dbReference>
<dbReference type="GO" id="GO:0009166">
    <property type="term" value="P:nucleotide catabolic process"/>
    <property type="evidence" value="ECO:0007669"/>
    <property type="project" value="InterPro"/>
</dbReference>
<dbReference type="InterPro" id="IPR008334">
    <property type="entry name" value="5'-Nucleotdase_C"/>
</dbReference>
<evidence type="ECO:0000256" key="3">
    <source>
        <dbReference type="ARBA" id="ARBA00022692"/>
    </source>
</evidence>